<dbReference type="RefSeq" id="WP_412700183.1">
    <property type="nucleotide sequence ID" value="NZ_JAXGFO010000058.1"/>
</dbReference>
<comment type="caution">
    <text evidence="1">The sequence shown here is derived from an EMBL/GenBank/DDBJ whole genome shotgun (WGS) entry which is preliminary data.</text>
</comment>
<sequence>MKSFAIGSSEDETVSLTVLNYMQPLAGNFYDDNWLLCQVAIRAGAFRGTFQANFLTSELDGLRQGLENLHKELRGDCVFEPMEGQLVLRAACDSLGYIHIAGKAMDQAGIGHSLSFKLSVDQTYMAETLRELSSVVRTFPVRA</sequence>
<dbReference type="Proteomes" id="UP001334501">
    <property type="component" value="Unassembled WGS sequence"/>
</dbReference>
<name>A0ABU7YT23_9GAMM</name>
<accession>A0ABU7YT23</accession>
<dbReference type="EMBL" id="JAXGFO010000058">
    <property type="protein sequence ID" value="MEG3158223.1"/>
    <property type="molecule type" value="Genomic_DNA"/>
</dbReference>
<keyword evidence="2" id="KW-1185">Reference proteome</keyword>
<dbReference type="InterPro" id="IPR056510">
    <property type="entry name" value="WapI"/>
</dbReference>
<evidence type="ECO:0000313" key="1">
    <source>
        <dbReference type="EMBL" id="MEG3158223.1"/>
    </source>
</evidence>
<proteinExistence type="predicted"/>
<gene>
    <name evidence="1" type="ORF">SNE33_10075</name>
</gene>
<evidence type="ECO:0000313" key="2">
    <source>
        <dbReference type="Proteomes" id="UP001334501"/>
    </source>
</evidence>
<dbReference type="Pfam" id="PF24716">
    <property type="entry name" value="WapI"/>
    <property type="match status" value="1"/>
</dbReference>
<reference evidence="1 2" key="1">
    <citation type="journal article" date="2017" name="Curr. Microbiol.">
        <title>Lysobacter zhanggongensis sp. nov. Isolated from a Pit Mud.</title>
        <authorList>
            <person name="Zhang X.F."/>
            <person name="Wang H.H."/>
            <person name="Sun X.Y."/>
            <person name="Pan C.M."/>
        </authorList>
    </citation>
    <scope>NUCLEOTIDE SEQUENCE [LARGE SCALE GENOMIC DNA]</scope>
    <source>
        <strain evidence="1 2">ZGLJ7-1</strain>
    </source>
</reference>
<organism evidence="1 2">
    <name type="scientific">Lysobacter zhanggongensis</name>
    <dbReference type="NCBI Taxonomy" id="1774951"/>
    <lineage>
        <taxon>Bacteria</taxon>
        <taxon>Pseudomonadati</taxon>
        <taxon>Pseudomonadota</taxon>
        <taxon>Gammaproteobacteria</taxon>
        <taxon>Lysobacterales</taxon>
        <taxon>Lysobacteraceae</taxon>
        <taxon>Lysobacter</taxon>
    </lineage>
</organism>
<protein>
    <submittedName>
        <fullName evidence="1">Uncharacterized protein</fullName>
    </submittedName>
</protein>